<organism evidence="2 3">
    <name type="scientific">Liparis tanakae</name>
    <name type="common">Tanaka's snailfish</name>
    <dbReference type="NCBI Taxonomy" id="230148"/>
    <lineage>
        <taxon>Eukaryota</taxon>
        <taxon>Metazoa</taxon>
        <taxon>Chordata</taxon>
        <taxon>Craniata</taxon>
        <taxon>Vertebrata</taxon>
        <taxon>Euteleostomi</taxon>
        <taxon>Actinopterygii</taxon>
        <taxon>Neopterygii</taxon>
        <taxon>Teleostei</taxon>
        <taxon>Neoteleostei</taxon>
        <taxon>Acanthomorphata</taxon>
        <taxon>Eupercaria</taxon>
        <taxon>Perciformes</taxon>
        <taxon>Cottioidei</taxon>
        <taxon>Cottales</taxon>
        <taxon>Liparidae</taxon>
        <taxon>Liparis</taxon>
    </lineage>
</organism>
<keyword evidence="3" id="KW-1185">Reference proteome</keyword>
<feature type="region of interest" description="Disordered" evidence="1">
    <location>
        <begin position="1"/>
        <end position="96"/>
    </location>
</feature>
<feature type="compositionally biased region" description="Basic and acidic residues" evidence="1">
    <location>
        <begin position="81"/>
        <end position="96"/>
    </location>
</feature>
<feature type="compositionally biased region" description="Polar residues" evidence="1">
    <location>
        <begin position="29"/>
        <end position="41"/>
    </location>
</feature>
<reference evidence="2 3" key="1">
    <citation type="submission" date="2019-03" db="EMBL/GenBank/DDBJ databases">
        <title>First draft genome of Liparis tanakae, snailfish: a comprehensive survey of snailfish specific genes.</title>
        <authorList>
            <person name="Kim W."/>
            <person name="Song I."/>
            <person name="Jeong J.-H."/>
            <person name="Kim D."/>
            <person name="Kim S."/>
            <person name="Ryu S."/>
            <person name="Song J.Y."/>
            <person name="Lee S.K."/>
        </authorList>
    </citation>
    <scope>NUCLEOTIDE SEQUENCE [LARGE SCALE GENOMIC DNA]</scope>
    <source>
        <tissue evidence="2">Muscle</tissue>
    </source>
</reference>
<dbReference type="EMBL" id="SRLO01008665">
    <property type="protein sequence ID" value="TNN27231.1"/>
    <property type="molecule type" value="Genomic_DNA"/>
</dbReference>
<gene>
    <name evidence="2" type="ORF">EYF80_062624</name>
</gene>
<evidence type="ECO:0000313" key="2">
    <source>
        <dbReference type="EMBL" id="TNN27231.1"/>
    </source>
</evidence>
<name>A0A4Z2EEV2_9TELE</name>
<accession>A0A4Z2EEV2</accession>
<evidence type="ECO:0000256" key="1">
    <source>
        <dbReference type="SAM" id="MobiDB-lite"/>
    </source>
</evidence>
<comment type="caution">
    <text evidence="2">The sequence shown here is derived from an EMBL/GenBank/DDBJ whole genome shotgun (WGS) entry which is preliminary data.</text>
</comment>
<dbReference type="AlphaFoldDB" id="A0A4Z2EEV2"/>
<proteinExistence type="predicted"/>
<sequence length="96" mass="10615">MRGQHDAGTNGSDTDGTPRLQKSRGPVSLVSNPSETPSERTSLGEVMLGNQAAPPRRNTHVRSHEGSHWSQRTRVQRSRGQRREVRPKGHEARGGR</sequence>
<protein>
    <submittedName>
        <fullName evidence="2">Uncharacterized protein</fullName>
    </submittedName>
</protein>
<evidence type="ECO:0000313" key="3">
    <source>
        <dbReference type="Proteomes" id="UP000314294"/>
    </source>
</evidence>
<dbReference type="Proteomes" id="UP000314294">
    <property type="component" value="Unassembled WGS sequence"/>
</dbReference>